<dbReference type="PANTHER" id="PTHR14503:SF4">
    <property type="entry name" value="LARGE RIBOSOMAL SUBUNIT PROTEIN BL34M"/>
    <property type="match status" value="1"/>
</dbReference>
<dbReference type="InterPro" id="IPR000271">
    <property type="entry name" value="Ribosomal_bL34"/>
</dbReference>
<dbReference type="EMBL" id="VXIS01000098">
    <property type="protein sequence ID" value="KAA8905541.1"/>
    <property type="molecule type" value="Genomic_DNA"/>
</dbReference>
<dbReference type="Pfam" id="PF00468">
    <property type="entry name" value="Ribosomal_L34"/>
    <property type="match status" value="1"/>
</dbReference>
<dbReference type="FunCoup" id="A0A5J5EWI0">
    <property type="interactions" value="173"/>
</dbReference>
<keyword evidence="2 4" id="KW-0689">Ribosomal protein</keyword>
<dbReference type="Gene3D" id="1.10.287.3980">
    <property type="match status" value="1"/>
</dbReference>
<dbReference type="AlphaFoldDB" id="A0A5J5EWI0"/>
<dbReference type="OrthoDB" id="431691at2759"/>
<dbReference type="GO" id="GO:0005762">
    <property type="term" value="C:mitochondrial large ribosomal subunit"/>
    <property type="evidence" value="ECO:0007669"/>
    <property type="project" value="TreeGrafter"/>
</dbReference>
<evidence type="ECO:0000313" key="4">
    <source>
        <dbReference type="EMBL" id="KAA8905541.1"/>
    </source>
</evidence>
<keyword evidence="5" id="KW-1185">Reference proteome</keyword>
<sequence length="117" mass="12778">MFALRTAFWTSRPAAARAFSTLLSTSTMRRPTVLGAAPAGLATPPTTVLGATDTIVPKVSASPVLQALQVRNGPRDTFDPSHRVRKRRSGFLVRLKTRTGRATLKRRKLKGRKSLSH</sequence>
<proteinExistence type="inferred from homology"/>
<reference evidence="4 5" key="1">
    <citation type="submission" date="2019-09" db="EMBL/GenBank/DDBJ databases">
        <title>Draft genome of the ectomycorrhizal ascomycete Sphaerosporella brunnea.</title>
        <authorList>
            <consortium name="DOE Joint Genome Institute"/>
            <person name="Benucci G.M."/>
            <person name="Marozzi G."/>
            <person name="Antonielli L."/>
            <person name="Sanchez S."/>
            <person name="Marco P."/>
            <person name="Wang X."/>
            <person name="Falini L.B."/>
            <person name="Barry K."/>
            <person name="Haridas S."/>
            <person name="Lipzen A."/>
            <person name="Labutti K."/>
            <person name="Grigoriev I.V."/>
            <person name="Murat C."/>
            <person name="Martin F."/>
            <person name="Albertini E."/>
            <person name="Donnini D."/>
            <person name="Bonito G."/>
        </authorList>
    </citation>
    <scope>NUCLEOTIDE SEQUENCE [LARGE SCALE GENOMIC DNA]</scope>
    <source>
        <strain evidence="4 5">Sb_GMNB300</strain>
    </source>
</reference>
<dbReference type="PANTHER" id="PTHR14503">
    <property type="entry name" value="MITOCHONDRIAL RIBOSOMAL PROTEIN 34 FAMILY MEMBER"/>
    <property type="match status" value="1"/>
</dbReference>
<protein>
    <submittedName>
        <fullName evidence="4">Ribosomal protein L34-domain-containing protein</fullName>
    </submittedName>
</protein>
<dbReference type="NCBIfam" id="TIGR01030">
    <property type="entry name" value="rpmH_bact"/>
    <property type="match status" value="1"/>
</dbReference>
<keyword evidence="3" id="KW-0687">Ribonucleoprotein</keyword>
<dbReference type="GO" id="GO:0003735">
    <property type="term" value="F:structural constituent of ribosome"/>
    <property type="evidence" value="ECO:0007669"/>
    <property type="project" value="InterPro"/>
</dbReference>
<dbReference type="InParanoid" id="A0A5J5EWI0"/>
<evidence type="ECO:0000256" key="1">
    <source>
        <dbReference type="ARBA" id="ARBA00010111"/>
    </source>
</evidence>
<dbReference type="GO" id="GO:0006412">
    <property type="term" value="P:translation"/>
    <property type="evidence" value="ECO:0007669"/>
    <property type="project" value="InterPro"/>
</dbReference>
<comment type="similarity">
    <text evidence="1">Belongs to the bacterial ribosomal protein bL34 family.</text>
</comment>
<dbReference type="HAMAP" id="MF_00391">
    <property type="entry name" value="Ribosomal_bL34"/>
    <property type="match status" value="1"/>
</dbReference>
<comment type="caution">
    <text evidence="4">The sequence shown here is derived from an EMBL/GenBank/DDBJ whole genome shotgun (WGS) entry which is preliminary data.</text>
</comment>
<dbReference type="Proteomes" id="UP000326924">
    <property type="component" value="Unassembled WGS sequence"/>
</dbReference>
<evidence type="ECO:0000256" key="2">
    <source>
        <dbReference type="ARBA" id="ARBA00022980"/>
    </source>
</evidence>
<gene>
    <name evidence="4" type="ORF">FN846DRAFT_907371</name>
</gene>
<name>A0A5J5EWI0_9PEZI</name>
<accession>A0A5J5EWI0</accession>
<organism evidence="4 5">
    <name type="scientific">Sphaerosporella brunnea</name>
    <dbReference type="NCBI Taxonomy" id="1250544"/>
    <lineage>
        <taxon>Eukaryota</taxon>
        <taxon>Fungi</taxon>
        <taxon>Dikarya</taxon>
        <taxon>Ascomycota</taxon>
        <taxon>Pezizomycotina</taxon>
        <taxon>Pezizomycetes</taxon>
        <taxon>Pezizales</taxon>
        <taxon>Pyronemataceae</taxon>
        <taxon>Sphaerosporella</taxon>
    </lineage>
</organism>
<evidence type="ECO:0000256" key="3">
    <source>
        <dbReference type="ARBA" id="ARBA00023274"/>
    </source>
</evidence>
<evidence type="ECO:0000313" key="5">
    <source>
        <dbReference type="Proteomes" id="UP000326924"/>
    </source>
</evidence>